<dbReference type="PANTHER" id="PTHR21421:SF29">
    <property type="entry name" value="GUSTATORY RECEPTOR 5A FOR TREHALOSE-RELATED"/>
    <property type="match status" value="1"/>
</dbReference>
<evidence type="ECO:0000256" key="6">
    <source>
        <dbReference type="ARBA" id="ARBA00023136"/>
    </source>
</evidence>
<keyword evidence="11" id="KW-1185">Reference proteome</keyword>
<feature type="transmembrane region" description="Helical" evidence="9">
    <location>
        <begin position="276"/>
        <end position="301"/>
    </location>
</feature>
<evidence type="ECO:0000256" key="2">
    <source>
        <dbReference type="ARBA" id="ARBA00005327"/>
    </source>
</evidence>
<organism evidence="10 11">
    <name type="scientific">Orchesella dallaii</name>
    <dbReference type="NCBI Taxonomy" id="48710"/>
    <lineage>
        <taxon>Eukaryota</taxon>
        <taxon>Metazoa</taxon>
        <taxon>Ecdysozoa</taxon>
        <taxon>Arthropoda</taxon>
        <taxon>Hexapoda</taxon>
        <taxon>Collembola</taxon>
        <taxon>Entomobryomorpha</taxon>
        <taxon>Entomobryoidea</taxon>
        <taxon>Orchesellidae</taxon>
        <taxon>Orchesellinae</taxon>
        <taxon>Orchesella</taxon>
    </lineage>
</organism>
<evidence type="ECO:0000256" key="3">
    <source>
        <dbReference type="ARBA" id="ARBA00022475"/>
    </source>
</evidence>
<evidence type="ECO:0000256" key="8">
    <source>
        <dbReference type="SAM" id="MobiDB-lite"/>
    </source>
</evidence>
<feature type="region of interest" description="Disordered" evidence="8">
    <location>
        <begin position="527"/>
        <end position="564"/>
    </location>
</feature>
<reference evidence="10 11" key="1">
    <citation type="submission" date="2024-08" db="EMBL/GenBank/DDBJ databases">
        <authorList>
            <person name="Cucini C."/>
            <person name="Frati F."/>
        </authorList>
    </citation>
    <scope>NUCLEOTIDE SEQUENCE [LARGE SCALE GENOMIC DNA]</scope>
</reference>
<feature type="transmembrane region" description="Helical" evidence="9">
    <location>
        <begin position="61"/>
        <end position="85"/>
    </location>
</feature>
<keyword evidence="4 9" id="KW-0812">Transmembrane</keyword>
<sequence>MKKSMMFPTAWGSSDLDYPGYHDNGTFLDGLKPVVFLGRLFGVLPRNDILSRQGTQRRISFSLLCSGFLAIFFFLNAILVVFSYISSLKTLKGSEKLANFGSVFYSWTMFFVYAYFLVAPKRFRNFVLKFVAQGEQTSQFSTKFPKAYVRFCWIVCFVCMFFGITENVLYDLQSITKRGKVDSPFYLYYKQNLEHWAIFVPYDPVLTFFLVLIIKFGTWGWVFGDIIPIVMSKALTYKLEMMNTEIKEKLSLGLMPAKLNASGFTKFRNLSRTDGFLRILPFVFVYLSTLLVTECSAGFFFNFNPRKSQQDNVPAANRRSDTNGGFLDRLAPAETLWIGSNKINWSPLPLFLQFANPDQYKQQQLQKQQQQQAQARKFNFGPFQQNHVKDPFNTNQKFLFPFPQSISAGFPPPPPPPQANPISSTPFPPPAFSSPFPHVSFSSPFPSFAEARSSIQPPTEDSYTATTKYYRTTPLPLVSSPSLADSIFPRDTSSPASISLSTPSDNLNPIIAQLRKMTQWSKSKQKTFVKKEGKYGHGQSQSHGHGNHGRYNLKQKNRKKNKDRSNIEAIILADDDDQDAELPTLKRVQKHKRKSINSKEVVAPSDLVIAHPTNSAYLIDPMEVQPTALKKYQINRKDKKLGMFRSEDAFERPAPVSFKFGPQDAKPSPYRN</sequence>
<feature type="transmembrane region" description="Helical" evidence="9">
    <location>
        <begin position="205"/>
        <end position="231"/>
    </location>
</feature>
<evidence type="ECO:0000313" key="11">
    <source>
        <dbReference type="Proteomes" id="UP001642540"/>
    </source>
</evidence>
<proteinExistence type="inferred from homology"/>
<feature type="compositionally biased region" description="Pro residues" evidence="8">
    <location>
        <begin position="410"/>
        <end position="419"/>
    </location>
</feature>
<comment type="similarity">
    <text evidence="2">Belongs to the insect chemoreceptor superfamily. Gustatory receptor (GR) family. Gr5a subfamily.</text>
</comment>
<feature type="compositionally biased region" description="Basic residues" evidence="8">
    <location>
        <begin position="545"/>
        <end position="562"/>
    </location>
</feature>
<evidence type="ECO:0000313" key="10">
    <source>
        <dbReference type="EMBL" id="CAL8072466.1"/>
    </source>
</evidence>
<dbReference type="PANTHER" id="PTHR21421">
    <property type="entry name" value="GUSTATORY RECEPTOR"/>
    <property type="match status" value="1"/>
</dbReference>
<comment type="caution">
    <text evidence="10">The sequence shown here is derived from an EMBL/GenBank/DDBJ whole genome shotgun (WGS) entry which is preliminary data.</text>
</comment>
<dbReference type="Proteomes" id="UP001642540">
    <property type="component" value="Unassembled WGS sequence"/>
</dbReference>
<dbReference type="EMBL" id="CAXLJM020000007">
    <property type="protein sequence ID" value="CAL8072466.1"/>
    <property type="molecule type" value="Genomic_DNA"/>
</dbReference>
<dbReference type="Pfam" id="PF06151">
    <property type="entry name" value="Trehalose_recp"/>
    <property type="match status" value="1"/>
</dbReference>
<evidence type="ECO:0000256" key="5">
    <source>
        <dbReference type="ARBA" id="ARBA00022989"/>
    </source>
</evidence>
<gene>
    <name evidence="10" type="ORF">ODALV1_LOCUS2178</name>
</gene>
<feature type="transmembrane region" description="Helical" evidence="9">
    <location>
        <begin position="97"/>
        <end position="118"/>
    </location>
</feature>
<feature type="region of interest" description="Disordered" evidence="8">
    <location>
        <begin position="404"/>
        <end position="429"/>
    </location>
</feature>
<evidence type="ECO:0000256" key="7">
    <source>
        <dbReference type="ARBA" id="ARBA00023170"/>
    </source>
</evidence>
<keyword evidence="3" id="KW-1003">Cell membrane</keyword>
<evidence type="ECO:0000256" key="9">
    <source>
        <dbReference type="SAM" id="Phobius"/>
    </source>
</evidence>
<protein>
    <submittedName>
        <fullName evidence="10">Uncharacterized protein</fullName>
    </submittedName>
</protein>
<name>A0ABP1PP47_9HEXA</name>
<keyword evidence="6 9" id="KW-0472">Membrane</keyword>
<keyword evidence="5 9" id="KW-1133">Transmembrane helix</keyword>
<accession>A0ABP1PP47</accession>
<evidence type="ECO:0000256" key="1">
    <source>
        <dbReference type="ARBA" id="ARBA00004651"/>
    </source>
</evidence>
<feature type="transmembrane region" description="Helical" evidence="9">
    <location>
        <begin position="147"/>
        <end position="164"/>
    </location>
</feature>
<dbReference type="InterPro" id="IPR009318">
    <property type="entry name" value="Gustatory_rcpt"/>
</dbReference>
<comment type="subcellular location">
    <subcellularLocation>
        <location evidence="1">Cell membrane</location>
        <topology evidence="1">Multi-pass membrane protein</topology>
    </subcellularLocation>
</comment>
<keyword evidence="7" id="KW-0675">Receptor</keyword>
<evidence type="ECO:0000256" key="4">
    <source>
        <dbReference type="ARBA" id="ARBA00022692"/>
    </source>
</evidence>